<dbReference type="Proteomes" id="UP000003162">
    <property type="component" value="Unassembled WGS sequence"/>
</dbReference>
<organism evidence="6 7">
    <name type="scientific">Parvimonas micra ATCC 33270</name>
    <dbReference type="NCBI Taxonomy" id="411465"/>
    <lineage>
        <taxon>Bacteria</taxon>
        <taxon>Bacillati</taxon>
        <taxon>Bacillota</taxon>
        <taxon>Tissierellia</taxon>
        <taxon>Tissierellales</taxon>
        <taxon>Peptoniphilaceae</taxon>
        <taxon>Parvimonas</taxon>
    </lineage>
</organism>
<reference evidence="6 7" key="1">
    <citation type="submission" date="2007-09" db="EMBL/GenBank/DDBJ databases">
        <title>Draft genome sequence of Peptostreptococcus micros (ATCC 33270).</title>
        <authorList>
            <person name="Sudarsanam P."/>
            <person name="Ley R."/>
            <person name="Guruge J."/>
            <person name="Turnbaugh P.J."/>
            <person name="Mahowald M."/>
            <person name="Liep D."/>
            <person name="Gordon J."/>
        </authorList>
    </citation>
    <scope>NUCLEOTIDE SEQUENCE [LARGE SCALE GENOMIC DNA]</scope>
    <source>
        <strain evidence="6 7">ATCC 33270</strain>
    </source>
</reference>
<evidence type="ECO:0000256" key="2">
    <source>
        <dbReference type="ARBA" id="ARBA00022448"/>
    </source>
</evidence>
<evidence type="ECO:0000313" key="6">
    <source>
        <dbReference type="EMBL" id="EDP23377.1"/>
    </source>
</evidence>
<dbReference type="PROSITE" id="PS51257">
    <property type="entry name" value="PROKAR_LIPOPROTEIN"/>
    <property type="match status" value="1"/>
</dbReference>
<dbReference type="GO" id="GO:0015846">
    <property type="term" value="P:polyamine transport"/>
    <property type="evidence" value="ECO:0007669"/>
    <property type="project" value="InterPro"/>
</dbReference>
<feature type="binding site" evidence="5">
    <location>
        <position position="42"/>
    </location>
    <ligand>
        <name>spermidine</name>
        <dbReference type="ChEBI" id="CHEBI:57834"/>
    </ligand>
</feature>
<keyword evidence="3" id="KW-0732">Signal</keyword>
<evidence type="ECO:0000256" key="1">
    <source>
        <dbReference type="ARBA" id="ARBA00004418"/>
    </source>
</evidence>
<sequence length="348" mass="40694">MVFYMIKKNIFLNVLFSFCMIFLLSSCSKREGNVVNMYNWGEYIDKEVLDEFTRETGIKVNYETFVTNEDMYLKIKQGGSNYDIVVPSDYMIEKMIKEDMLEPIDKSKLSNYKNIDVKFLNKSYDPESKYSIPLYWGTLGILYNKNLVDGEITSWADLWDEKHKDKIVMLDSSRDSFAAALLKNGFSMNSRNKEELEIAKKDLIKQKKSILAYLVDETKDNMLAENAAIAVMYSGDATELLDADEKFEYVKPKEGTNLWFDSMVILKNSKNKENAHKLIDFLIRKDILSKNMNYTYYAVPNQEVINENELVKSVTKIDDEYFKKMEVFKDPSDFLKEYDNIWTDVKAD</sequence>
<proteinExistence type="predicted"/>
<protein>
    <submittedName>
        <fullName evidence="6">ABC transporter, solute-binding protein</fullName>
    </submittedName>
</protein>
<dbReference type="AlphaFoldDB" id="A8SM28"/>
<keyword evidence="4" id="KW-0574">Periplasm</keyword>
<comment type="subcellular location">
    <subcellularLocation>
        <location evidence="1">Periplasm</location>
    </subcellularLocation>
</comment>
<dbReference type="GO" id="GO:0042597">
    <property type="term" value="C:periplasmic space"/>
    <property type="evidence" value="ECO:0007669"/>
    <property type="project" value="UniProtKB-SubCell"/>
</dbReference>
<evidence type="ECO:0000313" key="7">
    <source>
        <dbReference type="Proteomes" id="UP000003162"/>
    </source>
</evidence>
<dbReference type="CDD" id="cd13590">
    <property type="entry name" value="PBP2_PotD_PotF_like"/>
    <property type="match status" value="1"/>
</dbReference>
<dbReference type="InterPro" id="IPR006059">
    <property type="entry name" value="SBP"/>
</dbReference>
<evidence type="ECO:0000256" key="5">
    <source>
        <dbReference type="PIRSR" id="PIRSR019574-1"/>
    </source>
</evidence>
<dbReference type="InterPro" id="IPR001188">
    <property type="entry name" value="Sperm_putr-bd"/>
</dbReference>
<dbReference type="EMBL" id="ABEE02000017">
    <property type="protein sequence ID" value="EDP23377.1"/>
    <property type="molecule type" value="Genomic_DNA"/>
</dbReference>
<dbReference type="Gene3D" id="3.40.190.10">
    <property type="entry name" value="Periplasmic binding protein-like II"/>
    <property type="match status" value="2"/>
</dbReference>
<reference evidence="6 7" key="2">
    <citation type="submission" date="2007-09" db="EMBL/GenBank/DDBJ databases">
        <authorList>
            <person name="Fulton L."/>
            <person name="Clifton S."/>
            <person name="Fulton B."/>
            <person name="Xu J."/>
            <person name="Minx P."/>
            <person name="Pepin K.H."/>
            <person name="Johnson M."/>
            <person name="Thiruvilangam P."/>
            <person name="Bhonagiri V."/>
            <person name="Nash W.E."/>
            <person name="Mardis E.R."/>
            <person name="Wilson R.K."/>
        </authorList>
    </citation>
    <scope>NUCLEOTIDE SEQUENCE [LARGE SCALE GENOMIC DNA]</scope>
    <source>
        <strain evidence="6 7">ATCC 33270</strain>
    </source>
</reference>
<dbReference type="SUPFAM" id="SSF53850">
    <property type="entry name" value="Periplasmic binding protein-like II"/>
    <property type="match status" value="1"/>
</dbReference>
<evidence type="ECO:0000256" key="4">
    <source>
        <dbReference type="ARBA" id="ARBA00022764"/>
    </source>
</evidence>
<gene>
    <name evidence="6" type="ORF">PEPMIC_01181</name>
</gene>
<dbReference type="PIRSF" id="PIRSF019574">
    <property type="entry name" value="Periplasmic_polyamine_BP"/>
    <property type="match status" value="1"/>
</dbReference>
<dbReference type="GO" id="GO:0019808">
    <property type="term" value="F:polyamine binding"/>
    <property type="evidence" value="ECO:0007669"/>
    <property type="project" value="InterPro"/>
</dbReference>
<dbReference type="Pfam" id="PF13416">
    <property type="entry name" value="SBP_bac_8"/>
    <property type="match status" value="1"/>
</dbReference>
<dbReference type="PRINTS" id="PR00909">
    <property type="entry name" value="SPERMDNBNDNG"/>
</dbReference>
<comment type="caution">
    <text evidence="6">The sequence shown here is derived from an EMBL/GenBank/DDBJ whole genome shotgun (WGS) entry which is preliminary data.</text>
</comment>
<dbReference type="eggNOG" id="COG0687">
    <property type="taxonomic scope" value="Bacteria"/>
</dbReference>
<evidence type="ECO:0000256" key="3">
    <source>
        <dbReference type="ARBA" id="ARBA00022729"/>
    </source>
</evidence>
<dbReference type="PANTHER" id="PTHR30222:SF17">
    <property type="entry name" value="SPERMIDINE_PUTRESCINE-BINDING PERIPLASMIC PROTEIN"/>
    <property type="match status" value="1"/>
</dbReference>
<name>A8SM28_9FIRM</name>
<keyword evidence="2" id="KW-0813">Transport</keyword>
<feature type="binding site" evidence="5">
    <location>
        <position position="90"/>
    </location>
    <ligand>
        <name>spermidine</name>
        <dbReference type="ChEBI" id="CHEBI:57834"/>
    </ligand>
</feature>
<dbReference type="PANTHER" id="PTHR30222">
    <property type="entry name" value="SPERMIDINE/PUTRESCINE-BINDING PERIPLASMIC PROTEIN"/>
    <property type="match status" value="1"/>
</dbReference>
<dbReference type="HOGENOM" id="CLU_026974_1_3_9"/>
<accession>A8SM28</accession>